<dbReference type="PATRIC" id="fig|909613.9.peg.4243"/>
<organism evidence="7 8">
    <name type="scientific">Actinokineospora spheciospongiae</name>
    <dbReference type="NCBI Taxonomy" id="909613"/>
    <lineage>
        <taxon>Bacteria</taxon>
        <taxon>Bacillati</taxon>
        <taxon>Actinomycetota</taxon>
        <taxon>Actinomycetes</taxon>
        <taxon>Pseudonocardiales</taxon>
        <taxon>Pseudonocardiaceae</taxon>
        <taxon>Actinokineospora</taxon>
    </lineage>
</organism>
<protein>
    <recommendedName>
        <fullName evidence="6">ANTAR domain-containing protein</fullName>
    </recommendedName>
</protein>
<evidence type="ECO:0000313" key="7">
    <source>
        <dbReference type="EMBL" id="EWC60473.1"/>
    </source>
</evidence>
<dbReference type="Gene3D" id="3.30.450.40">
    <property type="match status" value="1"/>
</dbReference>
<dbReference type="InterPro" id="IPR011006">
    <property type="entry name" value="CheY-like_superfamily"/>
</dbReference>
<evidence type="ECO:0000256" key="5">
    <source>
        <dbReference type="SAM" id="MobiDB-lite"/>
    </source>
</evidence>
<dbReference type="SMART" id="SM00065">
    <property type="entry name" value="GAF"/>
    <property type="match status" value="1"/>
</dbReference>
<dbReference type="Pfam" id="PF03861">
    <property type="entry name" value="ANTAR"/>
    <property type="match status" value="1"/>
</dbReference>
<dbReference type="SUPFAM" id="SSF52172">
    <property type="entry name" value="CheY-like"/>
    <property type="match status" value="1"/>
</dbReference>
<dbReference type="SUPFAM" id="SSF55781">
    <property type="entry name" value="GAF domain-like"/>
    <property type="match status" value="1"/>
</dbReference>
<dbReference type="SMART" id="SM01012">
    <property type="entry name" value="ANTAR"/>
    <property type="match status" value="1"/>
</dbReference>
<proteinExistence type="predicted"/>
<evidence type="ECO:0000256" key="1">
    <source>
        <dbReference type="ARBA" id="ARBA00022679"/>
    </source>
</evidence>
<dbReference type="GO" id="GO:0016301">
    <property type="term" value="F:kinase activity"/>
    <property type="evidence" value="ECO:0007669"/>
    <property type="project" value="UniProtKB-KW"/>
</dbReference>
<dbReference type="EMBL" id="AYXG01000158">
    <property type="protein sequence ID" value="EWC60473.1"/>
    <property type="molecule type" value="Genomic_DNA"/>
</dbReference>
<feature type="region of interest" description="Disordered" evidence="5">
    <location>
        <begin position="77"/>
        <end position="100"/>
    </location>
</feature>
<keyword evidence="1" id="KW-0808">Transferase</keyword>
<name>W7IJA4_9PSEU</name>
<dbReference type="InterPro" id="IPR029016">
    <property type="entry name" value="GAF-like_dom_sf"/>
</dbReference>
<dbReference type="GO" id="GO:0003723">
    <property type="term" value="F:RNA binding"/>
    <property type="evidence" value="ECO:0007669"/>
    <property type="project" value="InterPro"/>
</dbReference>
<dbReference type="InterPro" id="IPR005561">
    <property type="entry name" value="ANTAR"/>
</dbReference>
<dbReference type="InterPro" id="IPR012074">
    <property type="entry name" value="GAF_ANTAR"/>
</dbReference>
<accession>W7IJA4</accession>
<comment type="caution">
    <text evidence="7">The sequence shown here is derived from an EMBL/GenBank/DDBJ whole genome shotgun (WGS) entry which is preliminary data.</text>
</comment>
<evidence type="ECO:0000256" key="3">
    <source>
        <dbReference type="ARBA" id="ARBA00023015"/>
    </source>
</evidence>
<dbReference type="PIRSF" id="PIRSF036625">
    <property type="entry name" value="GAF_ANTAR"/>
    <property type="match status" value="1"/>
</dbReference>
<keyword evidence="4" id="KW-0804">Transcription</keyword>
<evidence type="ECO:0000313" key="8">
    <source>
        <dbReference type="Proteomes" id="UP000019277"/>
    </source>
</evidence>
<dbReference type="InterPro" id="IPR003018">
    <property type="entry name" value="GAF"/>
</dbReference>
<dbReference type="Pfam" id="PF01590">
    <property type="entry name" value="GAF"/>
    <property type="match status" value="1"/>
</dbReference>
<dbReference type="PROSITE" id="PS50921">
    <property type="entry name" value="ANTAR"/>
    <property type="match status" value="1"/>
</dbReference>
<reference evidence="7 8" key="1">
    <citation type="journal article" date="2014" name="Genome Announc.">
        <title>Draft Genome Sequence of the Antitrypanosomally Active Sponge-Associated Bacterium Actinokineospora sp. Strain EG49.</title>
        <authorList>
            <person name="Harjes J."/>
            <person name="Ryu T."/>
            <person name="Abdelmohsen U.R."/>
            <person name="Moitinho-Silva L."/>
            <person name="Horn H."/>
            <person name="Ravasi T."/>
            <person name="Hentschel U."/>
        </authorList>
    </citation>
    <scope>NUCLEOTIDE SEQUENCE [LARGE SCALE GENOMIC DNA]</scope>
    <source>
        <strain evidence="7 8">EG49</strain>
    </source>
</reference>
<gene>
    <name evidence="7" type="ORF">UO65_4240</name>
</gene>
<evidence type="ECO:0000259" key="6">
    <source>
        <dbReference type="PROSITE" id="PS50921"/>
    </source>
</evidence>
<dbReference type="eggNOG" id="COG2203">
    <property type="taxonomic scope" value="Bacteria"/>
</dbReference>
<keyword evidence="2" id="KW-0418">Kinase</keyword>
<dbReference type="STRING" id="909613.UO65_4240"/>
<keyword evidence="8" id="KW-1185">Reference proteome</keyword>
<dbReference type="Proteomes" id="UP000019277">
    <property type="component" value="Unassembled WGS sequence"/>
</dbReference>
<dbReference type="Gene3D" id="1.10.10.10">
    <property type="entry name" value="Winged helix-like DNA-binding domain superfamily/Winged helix DNA-binding domain"/>
    <property type="match status" value="1"/>
</dbReference>
<evidence type="ECO:0000256" key="4">
    <source>
        <dbReference type="ARBA" id="ARBA00023163"/>
    </source>
</evidence>
<feature type="domain" description="ANTAR" evidence="6">
    <location>
        <begin position="168"/>
        <end position="229"/>
    </location>
</feature>
<evidence type="ECO:0000256" key="2">
    <source>
        <dbReference type="ARBA" id="ARBA00022777"/>
    </source>
</evidence>
<dbReference type="AlphaFoldDB" id="W7IJA4"/>
<sequence length="250" mass="26770">MVNADRLAETFVELADTLVEDFDVVEFLHLLTDRSAELVGVDAAALLLADPHGRLELIATSGDRLRAAEPHRLHTVEGPGVDAFTTGAPVDEPNLRTDGHRRWPRFAPAAGAAGFAAVDAVPMRLRTDVLGALTLFRTSPGPLGATALRTATSLVEVATIGLVQHRSLHHHQVLAEQLQSALTSRVGIEQAKGLVAERLQIDMDGAFAALRGFARAANLKLGDVARAVIEGRISTRQLLSPNPRRGPHRP</sequence>
<dbReference type="InterPro" id="IPR036388">
    <property type="entry name" value="WH-like_DNA-bd_sf"/>
</dbReference>
<keyword evidence="3" id="KW-0805">Transcription regulation</keyword>